<comment type="caution">
    <text evidence="2">The sequence shown here is derived from an EMBL/GenBank/DDBJ whole genome shotgun (WGS) entry which is preliminary data.</text>
</comment>
<protein>
    <submittedName>
        <fullName evidence="2">Uncharacterized protein</fullName>
    </submittedName>
</protein>
<dbReference type="RefSeq" id="WP_183224459.1">
    <property type="nucleotide sequence ID" value="NZ_BMPW01000017.1"/>
</dbReference>
<feature type="transmembrane region" description="Helical" evidence="1">
    <location>
        <begin position="79"/>
        <end position="100"/>
    </location>
</feature>
<reference evidence="2 3" key="1">
    <citation type="submission" date="2020-08" db="EMBL/GenBank/DDBJ databases">
        <title>Genomic Encyclopedia of Type Strains, Phase III (KMG-III): the genomes of soil and plant-associated and newly described type strains.</title>
        <authorList>
            <person name="Whitman W."/>
        </authorList>
    </citation>
    <scope>NUCLEOTIDE SEQUENCE [LARGE SCALE GENOMIC DNA]</scope>
    <source>
        <strain evidence="2 3">CECT 3287</strain>
    </source>
</reference>
<gene>
    <name evidence="2" type="ORF">FHR83_006111</name>
</gene>
<accession>A0A7W5FHE5</accession>
<keyword evidence="3" id="KW-1185">Reference proteome</keyword>
<evidence type="ECO:0000313" key="3">
    <source>
        <dbReference type="Proteomes" id="UP000590749"/>
    </source>
</evidence>
<keyword evidence="1" id="KW-0812">Transmembrane</keyword>
<sequence>MTLGRKRICVLVLAVVAIVVGVWAAAFPLSFHHDFPAPGWGWVSRLGPYNEHLVRDVGGLYLALAVLSVLAFRRPTFALLRVTGGAWLIFNVEHFLWHALHLGVFTTWHAIGNMVGLGIPLVLSVLLLLPDRLR</sequence>
<keyword evidence="1" id="KW-1133">Transmembrane helix</keyword>
<keyword evidence="1" id="KW-0472">Membrane</keyword>
<proteinExistence type="predicted"/>
<feature type="transmembrane region" description="Helical" evidence="1">
    <location>
        <begin position="106"/>
        <end position="129"/>
    </location>
</feature>
<evidence type="ECO:0000313" key="2">
    <source>
        <dbReference type="EMBL" id="MBB3098412.1"/>
    </source>
</evidence>
<dbReference type="AlphaFoldDB" id="A0A7W5FHE5"/>
<name>A0A7W5FHE5_9ACTN</name>
<organism evidence="2 3">
    <name type="scientific">Actinoplanes campanulatus</name>
    <dbReference type="NCBI Taxonomy" id="113559"/>
    <lineage>
        <taxon>Bacteria</taxon>
        <taxon>Bacillati</taxon>
        <taxon>Actinomycetota</taxon>
        <taxon>Actinomycetes</taxon>
        <taxon>Micromonosporales</taxon>
        <taxon>Micromonosporaceae</taxon>
        <taxon>Actinoplanes</taxon>
    </lineage>
</organism>
<dbReference type="EMBL" id="JACHXF010000015">
    <property type="protein sequence ID" value="MBB3098412.1"/>
    <property type="molecule type" value="Genomic_DNA"/>
</dbReference>
<feature type="transmembrane region" description="Helical" evidence="1">
    <location>
        <begin position="53"/>
        <end position="72"/>
    </location>
</feature>
<dbReference type="Proteomes" id="UP000590749">
    <property type="component" value="Unassembled WGS sequence"/>
</dbReference>
<evidence type="ECO:0000256" key="1">
    <source>
        <dbReference type="SAM" id="Phobius"/>
    </source>
</evidence>